<dbReference type="PANTHER" id="PTHR33480">
    <property type="entry name" value="SET DOMAIN-CONTAINING PROTEIN-RELATED"/>
    <property type="match status" value="1"/>
</dbReference>
<gene>
    <name evidence="2" type="ORF">D5F01_LYC03323</name>
</gene>
<dbReference type="GO" id="GO:0003677">
    <property type="term" value="F:DNA binding"/>
    <property type="evidence" value="ECO:0007669"/>
    <property type="project" value="InterPro"/>
</dbReference>
<organism evidence="2 3">
    <name type="scientific">Larimichthys crocea</name>
    <name type="common">Large yellow croaker</name>
    <name type="synonym">Pseudosciaena crocea</name>
    <dbReference type="NCBI Taxonomy" id="215358"/>
    <lineage>
        <taxon>Eukaryota</taxon>
        <taxon>Metazoa</taxon>
        <taxon>Chordata</taxon>
        <taxon>Craniata</taxon>
        <taxon>Vertebrata</taxon>
        <taxon>Euteleostomi</taxon>
        <taxon>Actinopterygii</taxon>
        <taxon>Neopterygii</taxon>
        <taxon>Teleostei</taxon>
        <taxon>Neoteleostei</taxon>
        <taxon>Acanthomorphata</taxon>
        <taxon>Eupercaria</taxon>
        <taxon>Sciaenidae</taxon>
        <taxon>Larimichthys</taxon>
    </lineage>
</organism>
<dbReference type="EMBL" id="REGW02000003">
    <property type="protein sequence ID" value="KAE8298818.1"/>
    <property type="molecule type" value="Genomic_DNA"/>
</dbReference>
<sequence length="506" mass="57217">MREIGRLVQQSRTGGKLKKIKDFYVPSNFNFVIEAVKSVAGFDEEKNTYKTPSLALKLGHSLKKIADILECEAQMAESDNEEFLNNLNRTRGLFDKKWDVCVSSRALQTLKEVKWNTPQLLPFTEDVKNMHMHLEKCREECQKNLKNNPHKKTWTKLAIVTLAEVILFNRRREGEVSKMPLGAFTLRDSSDVHSDVALGLTELEQKLCQHFQRIEIRGKRNRKVPILLTPDMLSSMEALVAHRRTCGVPDDNPYFFARAEAESHLRGSDAIRQMAKECGAKHPETLSSTKLRKQVSTLSTVLNLKDNEMDTLANFLGHDIRVHRQYYRLPEGTLELAKVSKVLIALEQGRLSDYKGMSLDEIQIDPSEQVLEAVDSDLSETEVGLDSSFCSSASSSSRKRQRSVESDSDDPQTASSSSKKRQPVETGGDSKRGTSKKRSWSPGEIRAVEKTLNCFIESGKVPGKSECNACIKASPEALRNRSWTAVKFYVKNRITAIQRQSAKRFY</sequence>
<dbReference type="Proteomes" id="UP000424527">
    <property type="component" value="Unassembled WGS sequence"/>
</dbReference>
<evidence type="ECO:0000256" key="1">
    <source>
        <dbReference type="SAM" id="MobiDB-lite"/>
    </source>
</evidence>
<dbReference type="GO" id="GO:0015074">
    <property type="term" value="P:DNA integration"/>
    <property type="evidence" value="ECO:0007669"/>
    <property type="project" value="InterPro"/>
</dbReference>
<reference evidence="2 3" key="1">
    <citation type="submission" date="2019-07" db="EMBL/GenBank/DDBJ databases">
        <title>Chromosome genome assembly for large yellow croaker.</title>
        <authorList>
            <person name="Xiao S."/>
        </authorList>
    </citation>
    <scope>NUCLEOTIDE SEQUENCE [LARGE SCALE GENOMIC DNA]</scope>
    <source>
        <strain evidence="2">JMULYC20181020</strain>
        <tissue evidence="2">Muscle</tissue>
    </source>
</reference>
<dbReference type="AlphaFoldDB" id="A0A6G0J501"/>
<feature type="compositionally biased region" description="Low complexity" evidence="1">
    <location>
        <begin position="387"/>
        <end position="396"/>
    </location>
</feature>
<dbReference type="GO" id="GO:0006310">
    <property type="term" value="P:DNA recombination"/>
    <property type="evidence" value="ECO:0007669"/>
    <property type="project" value="InterPro"/>
</dbReference>
<accession>A0A6G0J501</accession>
<dbReference type="InterPro" id="IPR013762">
    <property type="entry name" value="Integrase-like_cat_sf"/>
</dbReference>
<evidence type="ECO:0000313" key="3">
    <source>
        <dbReference type="Proteomes" id="UP000424527"/>
    </source>
</evidence>
<protein>
    <submittedName>
        <fullName evidence="2">Uncharacterized protein</fullName>
    </submittedName>
</protein>
<comment type="caution">
    <text evidence="2">The sequence shown here is derived from an EMBL/GenBank/DDBJ whole genome shotgun (WGS) entry which is preliminary data.</text>
</comment>
<name>A0A6G0J501_LARCR</name>
<dbReference type="Gene3D" id="1.10.443.10">
    <property type="entry name" value="Intergrase catalytic core"/>
    <property type="match status" value="1"/>
</dbReference>
<proteinExistence type="predicted"/>
<keyword evidence="3" id="KW-1185">Reference proteome</keyword>
<evidence type="ECO:0000313" key="2">
    <source>
        <dbReference type="EMBL" id="KAE8298818.1"/>
    </source>
</evidence>
<feature type="region of interest" description="Disordered" evidence="1">
    <location>
        <begin position="385"/>
        <end position="442"/>
    </location>
</feature>
<dbReference type="PANTHER" id="PTHR33480:SF5">
    <property type="entry name" value="SI:DKEY-51D8.9"/>
    <property type="match status" value="1"/>
</dbReference>